<dbReference type="Proteomes" id="UP001218218">
    <property type="component" value="Unassembled WGS sequence"/>
</dbReference>
<proteinExistence type="predicted"/>
<protein>
    <submittedName>
        <fullName evidence="1">Uncharacterized protein</fullName>
    </submittedName>
</protein>
<reference evidence="1" key="1">
    <citation type="submission" date="2023-03" db="EMBL/GenBank/DDBJ databases">
        <title>Massive genome expansion in bonnet fungi (Mycena s.s.) driven by repeated elements and novel gene families across ecological guilds.</title>
        <authorList>
            <consortium name="Lawrence Berkeley National Laboratory"/>
            <person name="Harder C.B."/>
            <person name="Miyauchi S."/>
            <person name="Viragh M."/>
            <person name="Kuo A."/>
            <person name="Thoen E."/>
            <person name="Andreopoulos B."/>
            <person name="Lu D."/>
            <person name="Skrede I."/>
            <person name="Drula E."/>
            <person name="Henrissat B."/>
            <person name="Morin E."/>
            <person name="Kohler A."/>
            <person name="Barry K."/>
            <person name="LaButti K."/>
            <person name="Morin E."/>
            <person name="Salamov A."/>
            <person name="Lipzen A."/>
            <person name="Mereny Z."/>
            <person name="Hegedus B."/>
            <person name="Baldrian P."/>
            <person name="Stursova M."/>
            <person name="Weitz H."/>
            <person name="Taylor A."/>
            <person name="Grigoriev I.V."/>
            <person name="Nagy L.G."/>
            <person name="Martin F."/>
            <person name="Kauserud H."/>
        </authorList>
    </citation>
    <scope>NUCLEOTIDE SEQUENCE</scope>
    <source>
        <strain evidence="1">CBHHK002</strain>
    </source>
</reference>
<sequence>MPISSVMTPPISASKTTGSALLPSSLNWLQVKVLLAKLMGAVDADVLEREEEGRVRHKVEMLPTLDGQGRLYNVGYSAACSGTALLGDMKVSVPAHPGTADMSIDVHRGVVCPPPTLPAAARLLVHLRIPWPACPACCLFTRCPFALPAPCVIADYPTPDPSTPLTVTLLPAELIALHSIPALRAHSPPPRARLLSSAHTTQCRILAAHTLHTIPTVHDRSARACSFLTTVCSSLLLPRALPGLTRSLASRAPWPHALPGLTRSLPI</sequence>
<comment type="caution">
    <text evidence="1">The sequence shown here is derived from an EMBL/GenBank/DDBJ whole genome shotgun (WGS) entry which is preliminary data.</text>
</comment>
<organism evidence="1 2">
    <name type="scientific">Mycena albidolilacea</name>
    <dbReference type="NCBI Taxonomy" id="1033008"/>
    <lineage>
        <taxon>Eukaryota</taxon>
        <taxon>Fungi</taxon>
        <taxon>Dikarya</taxon>
        <taxon>Basidiomycota</taxon>
        <taxon>Agaricomycotina</taxon>
        <taxon>Agaricomycetes</taxon>
        <taxon>Agaricomycetidae</taxon>
        <taxon>Agaricales</taxon>
        <taxon>Marasmiineae</taxon>
        <taxon>Mycenaceae</taxon>
        <taxon>Mycena</taxon>
    </lineage>
</organism>
<dbReference type="AlphaFoldDB" id="A0AAD7F1B0"/>
<keyword evidence="2" id="KW-1185">Reference proteome</keyword>
<gene>
    <name evidence="1" type="ORF">DFH08DRAFT_951011</name>
</gene>
<dbReference type="EMBL" id="JARIHO010000004">
    <property type="protein sequence ID" value="KAJ7362773.1"/>
    <property type="molecule type" value="Genomic_DNA"/>
</dbReference>
<evidence type="ECO:0000313" key="1">
    <source>
        <dbReference type="EMBL" id="KAJ7362773.1"/>
    </source>
</evidence>
<accession>A0AAD7F1B0</accession>
<name>A0AAD7F1B0_9AGAR</name>
<evidence type="ECO:0000313" key="2">
    <source>
        <dbReference type="Proteomes" id="UP001218218"/>
    </source>
</evidence>